<feature type="transmembrane region" description="Helical" evidence="6">
    <location>
        <begin position="164"/>
        <end position="182"/>
    </location>
</feature>
<evidence type="ECO:0000256" key="6">
    <source>
        <dbReference type="RuleBase" id="RU363108"/>
    </source>
</evidence>
<keyword evidence="4 6" id="KW-1133">Transmembrane helix</keyword>
<evidence type="ECO:0000256" key="2">
    <source>
        <dbReference type="ARBA" id="ARBA00022475"/>
    </source>
</evidence>
<keyword evidence="7" id="KW-1185">Reference proteome</keyword>
<protein>
    <recommendedName>
        <fullName evidence="6">Gustatory receptor</fullName>
    </recommendedName>
</protein>
<evidence type="ECO:0000256" key="1">
    <source>
        <dbReference type="ARBA" id="ARBA00004651"/>
    </source>
</evidence>
<dbReference type="AlphaFoldDB" id="A0A9C6U8H2"/>
<dbReference type="KEGG" id="foc:113211075"/>
<dbReference type="Proteomes" id="UP000504606">
    <property type="component" value="Unplaced"/>
</dbReference>
<keyword evidence="5 6" id="KW-0472">Membrane</keyword>
<evidence type="ECO:0000313" key="9">
    <source>
        <dbReference type="RefSeq" id="XP_052125543.1"/>
    </source>
</evidence>
<dbReference type="GO" id="GO:0007165">
    <property type="term" value="P:signal transduction"/>
    <property type="evidence" value="ECO:0007669"/>
    <property type="project" value="UniProtKB-KW"/>
</dbReference>
<comment type="function">
    <text evidence="6">Gustatory receptor which mediates acceptance or avoidance behavior, depending on its substrates.</text>
</comment>
<name>A0A9C6U8H2_FRAOC</name>
<sequence length="373" mass="42622">MYHQVRHLAVLIKAVGGWPIREEAGGGYAAVPLRSWPAFRCLFIVMLLVSMACAALHRTINEYADVEFVERVTGIFHVLIEISILVVPVFHWRAAHNLASYFNDWRHFEVEWRELTGTPLLPILTGVRTVRVWASLCFAYAVLSIISSSFLSPDLKRNQWKTPLYMAVLLHTVSMAALWSLLNCQVIRVCRALRLHLQHELKSRTALDVERVKHYCLAWLHVRDIFRSVKTSWGSVMSRWFIVVPGSALLALFISFAALINGHYRRTITTLFVSITNAAYVVLVCLSAEAAEKECWRGIRLELLNHPVHKISDRTVTEIFHFLRRIQNDDVKIHLNGNLVVNNSLPVAIIKLMVTWIVVLAQFALSRKQMNIG</sequence>
<keyword evidence="2 6" id="KW-1003">Cell membrane</keyword>
<feature type="transmembrane region" description="Helical" evidence="6">
    <location>
        <begin position="271"/>
        <end position="291"/>
    </location>
</feature>
<dbReference type="OrthoDB" id="6625921at2759"/>
<evidence type="ECO:0000313" key="10">
    <source>
        <dbReference type="RefSeq" id="XP_052125544.1"/>
    </source>
</evidence>
<dbReference type="GO" id="GO:0050909">
    <property type="term" value="P:sensory perception of taste"/>
    <property type="evidence" value="ECO:0007669"/>
    <property type="project" value="InterPro"/>
</dbReference>
<evidence type="ECO:0000313" key="7">
    <source>
        <dbReference type="Proteomes" id="UP000504606"/>
    </source>
</evidence>
<evidence type="ECO:0000256" key="3">
    <source>
        <dbReference type="ARBA" id="ARBA00022692"/>
    </source>
</evidence>
<dbReference type="GO" id="GO:0005886">
    <property type="term" value="C:plasma membrane"/>
    <property type="evidence" value="ECO:0007669"/>
    <property type="project" value="UniProtKB-SubCell"/>
</dbReference>
<feature type="transmembrane region" description="Helical" evidence="6">
    <location>
        <begin position="68"/>
        <end position="92"/>
    </location>
</feature>
<keyword evidence="6" id="KW-0807">Transducer</keyword>
<evidence type="ECO:0000256" key="4">
    <source>
        <dbReference type="ARBA" id="ARBA00022989"/>
    </source>
</evidence>
<comment type="similarity">
    <text evidence="6">Belongs to the insect chemoreceptor superfamily. Gustatory receptor (GR) family.</text>
</comment>
<feature type="transmembrane region" description="Helical" evidence="6">
    <location>
        <begin position="240"/>
        <end position="259"/>
    </location>
</feature>
<dbReference type="Pfam" id="PF08395">
    <property type="entry name" value="7tm_7"/>
    <property type="match status" value="1"/>
</dbReference>
<evidence type="ECO:0000313" key="8">
    <source>
        <dbReference type="RefSeq" id="XP_052125542.1"/>
    </source>
</evidence>
<dbReference type="RefSeq" id="XP_052125543.1">
    <property type="nucleotide sequence ID" value="XM_052269583.1"/>
</dbReference>
<dbReference type="InterPro" id="IPR013604">
    <property type="entry name" value="7TM_chemorcpt"/>
</dbReference>
<evidence type="ECO:0000256" key="5">
    <source>
        <dbReference type="ARBA" id="ARBA00023136"/>
    </source>
</evidence>
<comment type="subcellular location">
    <subcellularLocation>
        <location evidence="1 6">Cell membrane</location>
        <topology evidence="1 6">Multi-pass membrane protein</topology>
    </subcellularLocation>
</comment>
<keyword evidence="6" id="KW-0675">Receptor</keyword>
<organism evidence="7 8">
    <name type="scientific">Frankliniella occidentalis</name>
    <name type="common">Western flower thrips</name>
    <name type="synonym">Euthrips occidentalis</name>
    <dbReference type="NCBI Taxonomy" id="133901"/>
    <lineage>
        <taxon>Eukaryota</taxon>
        <taxon>Metazoa</taxon>
        <taxon>Ecdysozoa</taxon>
        <taxon>Arthropoda</taxon>
        <taxon>Hexapoda</taxon>
        <taxon>Insecta</taxon>
        <taxon>Pterygota</taxon>
        <taxon>Neoptera</taxon>
        <taxon>Paraneoptera</taxon>
        <taxon>Thysanoptera</taxon>
        <taxon>Terebrantia</taxon>
        <taxon>Thripoidea</taxon>
        <taxon>Thripidae</taxon>
        <taxon>Frankliniella</taxon>
    </lineage>
</organism>
<proteinExistence type="inferred from homology"/>
<reference evidence="8 9" key="1">
    <citation type="submission" date="2025-04" db="UniProtKB">
        <authorList>
            <consortium name="RefSeq"/>
        </authorList>
    </citation>
    <scope>IDENTIFICATION</scope>
    <source>
        <tissue evidence="8 9">Whole organism</tissue>
    </source>
</reference>
<gene>
    <name evidence="8 9 10" type="primary">LOC113211075</name>
</gene>
<dbReference type="RefSeq" id="XP_052125544.1">
    <property type="nucleotide sequence ID" value="XM_052269584.1"/>
</dbReference>
<accession>A0A9C6U8H2</accession>
<dbReference type="GeneID" id="113211075"/>
<feature type="transmembrane region" description="Helical" evidence="6">
    <location>
        <begin position="132"/>
        <end position="152"/>
    </location>
</feature>
<feature type="transmembrane region" description="Helical" evidence="6">
    <location>
        <begin position="37"/>
        <end position="56"/>
    </location>
</feature>
<dbReference type="RefSeq" id="XP_052125542.1">
    <property type="nucleotide sequence ID" value="XM_052269582.1"/>
</dbReference>
<keyword evidence="3 6" id="KW-0812">Transmembrane</keyword>
<feature type="transmembrane region" description="Helical" evidence="6">
    <location>
        <begin position="345"/>
        <end position="365"/>
    </location>
</feature>